<dbReference type="PANTHER" id="PTHR42850:SF2">
    <property type="entry name" value="BLL5683 PROTEIN"/>
    <property type="match status" value="1"/>
</dbReference>
<dbReference type="InterPro" id="IPR029052">
    <property type="entry name" value="Metallo-depent_PP-like"/>
</dbReference>
<dbReference type="Pfam" id="PF12850">
    <property type="entry name" value="Metallophos_2"/>
    <property type="match status" value="1"/>
</dbReference>
<proteinExistence type="predicted"/>
<dbReference type="AlphaFoldDB" id="X0U180"/>
<evidence type="ECO:0000259" key="1">
    <source>
        <dbReference type="Pfam" id="PF12850"/>
    </source>
</evidence>
<dbReference type="InterPro" id="IPR050126">
    <property type="entry name" value="Ap4A_hydrolase"/>
</dbReference>
<feature type="non-terminal residue" evidence="2">
    <location>
        <position position="1"/>
    </location>
</feature>
<name>X0U180_9ZZZZ</name>
<dbReference type="InterPro" id="IPR024654">
    <property type="entry name" value="Calcineurin-like_PHP_lpxH"/>
</dbReference>
<dbReference type="PANTHER" id="PTHR42850">
    <property type="entry name" value="METALLOPHOSPHOESTERASE"/>
    <property type="match status" value="1"/>
</dbReference>
<dbReference type="EMBL" id="BARS01011120">
    <property type="protein sequence ID" value="GAF99289.1"/>
    <property type="molecule type" value="Genomic_DNA"/>
</dbReference>
<sequence>CEVTDVKSLILADVHANLSALEAVLDRESTWDEVIFLGDVVVAGPQPDEVLSLLASLDGIFLMGNHDREVLEVDPDAQETDADRLWVQWTRRQISERNLRFLHSFSDTCVLQRDGLAMRLLHGVLPQEWGYRLWPDTAPQFFASLADRYSEPVILSGHSHVQFQKVQGGITFINPGSVGQPRLEQPLACYAVLRDGQINLEAVPYDVERTCRAMDRVSLNDEEFLNTWKESYRRAVTPARYGVRDLSHLRGKGYR</sequence>
<gene>
    <name evidence="2" type="ORF">S01H1_20346</name>
</gene>
<dbReference type="GO" id="GO:0016791">
    <property type="term" value="F:phosphatase activity"/>
    <property type="evidence" value="ECO:0007669"/>
    <property type="project" value="TreeGrafter"/>
</dbReference>
<organism evidence="2">
    <name type="scientific">marine sediment metagenome</name>
    <dbReference type="NCBI Taxonomy" id="412755"/>
    <lineage>
        <taxon>unclassified sequences</taxon>
        <taxon>metagenomes</taxon>
        <taxon>ecological metagenomes</taxon>
    </lineage>
</organism>
<feature type="domain" description="Calcineurin-like phosphoesterase" evidence="1">
    <location>
        <begin position="9"/>
        <end position="193"/>
    </location>
</feature>
<accession>X0U180</accession>
<evidence type="ECO:0000313" key="2">
    <source>
        <dbReference type="EMBL" id="GAF99289.1"/>
    </source>
</evidence>
<dbReference type="GO" id="GO:0005737">
    <property type="term" value="C:cytoplasm"/>
    <property type="evidence" value="ECO:0007669"/>
    <property type="project" value="TreeGrafter"/>
</dbReference>
<dbReference type="SUPFAM" id="SSF56300">
    <property type="entry name" value="Metallo-dependent phosphatases"/>
    <property type="match status" value="1"/>
</dbReference>
<dbReference type="PIRSF" id="PIRSF000883">
    <property type="entry name" value="Pesterase_MJ0912"/>
    <property type="match status" value="1"/>
</dbReference>
<dbReference type="Gene3D" id="3.60.21.10">
    <property type="match status" value="1"/>
</dbReference>
<comment type="caution">
    <text evidence="2">The sequence shown here is derived from an EMBL/GenBank/DDBJ whole genome shotgun (WGS) entry which is preliminary data.</text>
</comment>
<protein>
    <recommendedName>
        <fullName evidence="1">Calcineurin-like phosphoesterase domain-containing protein</fullName>
    </recommendedName>
</protein>
<reference evidence="2" key="1">
    <citation type="journal article" date="2014" name="Front. Microbiol.">
        <title>High frequency of phylogenetically diverse reductive dehalogenase-homologous genes in deep subseafloor sedimentary metagenomes.</title>
        <authorList>
            <person name="Kawai M."/>
            <person name="Futagami T."/>
            <person name="Toyoda A."/>
            <person name="Takaki Y."/>
            <person name="Nishi S."/>
            <person name="Hori S."/>
            <person name="Arai W."/>
            <person name="Tsubouchi T."/>
            <person name="Morono Y."/>
            <person name="Uchiyama I."/>
            <person name="Ito T."/>
            <person name="Fujiyama A."/>
            <person name="Inagaki F."/>
            <person name="Takami H."/>
        </authorList>
    </citation>
    <scope>NUCLEOTIDE SEQUENCE</scope>
    <source>
        <strain evidence="2">Expedition CK06-06</strain>
    </source>
</reference>
<dbReference type="InterPro" id="IPR011152">
    <property type="entry name" value="Pesterase_MJ0912"/>
</dbReference>